<feature type="transmembrane region" description="Helical" evidence="1">
    <location>
        <begin position="7"/>
        <end position="23"/>
    </location>
</feature>
<protein>
    <submittedName>
        <fullName evidence="2">Uncharacterized protein</fullName>
    </submittedName>
</protein>
<name>A0ABV1TX44_9ACTN</name>
<evidence type="ECO:0000256" key="1">
    <source>
        <dbReference type="SAM" id="Phobius"/>
    </source>
</evidence>
<keyword evidence="3" id="KW-1185">Reference proteome</keyword>
<reference evidence="2 3" key="1">
    <citation type="submission" date="2024-06" db="EMBL/GenBank/DDBJ databases">
        <title>The Natural Products Discovery Center: Release of the First 8490 Sequenced Strains for Exploring Actinobacteria Biosynthetic Diversity.</title>
        <authorList>
            <person name="Kalkreuter E."/>
            <person name="Kautsar S.A."/>
            <person name="Yang D."/>
            <person name="Bader C.D."/>
            <person name="Teijaro C.N."/>
            <person name="Fluegel L."/>
            <person name="Davis C.M."/>
            <person name="Simpson J.R."/>
            <person name="Lauterbach L."/>
            <person name="Steele A.D."/>
            <person name="Gui C."/>
            <person name="Meng S."/>
            <person name="Li G."/>
            <person name="Viehrig K."/>
            <person name="Ye F."/>
            <person name="Su P."/>
            <person name="Kiefer A.F."/>
            <person name="Nichols A."/>
            <person name="Cepeda A.J."/>
            <person name="Yan W."/>
            <person name="Fan B."/>
            <person name="Jiang Y."/>
            <person name="Adhikari A."/>
            <person name="Zheng C.-J."/>
            <person name="Schuster L."/>
            <person name="Cowan T.M."/>
            <person name="Smanski M.J."/>
            <person name="Chevrette M.G."/>
            <person name="De Carvalho L.P.S."/>
            <person name="Shen B."/>
        </authorList>
    </citation>
    <scope>NUCLEOTIDE SEQUENCE [LARGE SCALE GENOMIC DNA]</scope>
    <source>
        <strain evidence="2 3">NPDC001694</strain>
    </source>
</reference>
<keyword evidence="1" id="KW-0812">Transmembrane</keyword>
<keyword evidence="1" id="KW-1133">Transmembrane helix</keyword>
<organism evidence="2 3">
    <name type="scientific">Streptomyces sp. 900105755</name>
    <dbReference type="NCBI Taxonomy" id="3154389"/>
    <lineage>
        <taxon>Bacteria</taxon>
        <taxon>Bacillati</taxon>
        <taxon>Actinomycetota</taxon>
        <taxon>Actinomycetes</taxon>
        <taxon>Kitasatosporales</taxon>
        <taxon>Streptomycetaceae</taxon>
        <taxon>Streptomyces</taxon>
    </lineage>
</organism>
<feature type="transmembrane region" description="Helical" evidence="1">
    <location>
        <begin position="29"/>
        <end position="46"/>
    </location>
</feature>
<evidence type="ECO:0000313" key="3">
    <source>
        <dbReference type="Proteomes" id="UP001490365"/>
    </source>
</evidence>
<gene>
    <name evidence="2" type="ORF">ABT211_46155</name>
</gene>
<dbReference type="EMBL" id="JBEOZM010000060">
    <property type="protein sequence ID" value="MER6274547.1"/>
    <property type="molecule type" value="Genomic_DNA"/>
</dbReference>
<evidence type="ECO:0000313" key="2">
    <source>
        <dbReference type="EMBL" id="MER6274547.1"/>
    </source>
</evidence>
<sequence>MGEISVRALLLLLIGVLTGYAAWRDPSLGVALTVAVVVVGLIHELLSRY</sequence>
<comment type="caution">
    <text evidence="2">The sequence shown here is derived from an EMBL/GenBank/DDBJ whole genome shotgun (WGS) entry which is preliminary data.</text>
</comment>
<accession>A0ABV1TX44</accession>
<keyword evidence="1" id="KW-0472">Membrane</keyword>
<dbReference type="Proteomes" id="UP001490365">
    <property type="component" value="Unassembled WGS sequence"/>
</dbReference>
<dbReference type="RefSeq" id="WP_351962756.1">
    <property type="nucleotide sequence ID" value="NZ_JBEOZM010000060.1"/>
</dbReference>
<proteinExistence type="predicted"/>